<dbReference type="Proteomes" id="UP000243579">
    <property type="component" value="Unassembled WGS sequence"/>
</dbReference>
<proteinExistence type="predicted"/>
<keyword evidence="3" id="KW-1185">Reference proteome</keyword>
<evidence type="ECO:0000313" key="2">
    <source>
        <dbReference type="EMBL" id="OQR94330.1"/>
    </source>
</evidence>
<feature type="region of interest" description="Disordered" evidence="1">
    <location>
        <begin position="46"/>
        <end position="74"/>
    </location>
</feature>
<dbReference type="OrthoDB" id="112745at2759"/>
<evidence type="ECO:0000256" key="1">
    <source>
        <dbReference type="SAM" id="MobiDB-lite"/>
    </source>
</evidence>
<dbReference type="EMBL" id="JNBR01000366">
    <property type="protein sequence ID" value="OQR94330.1"/>
    <property type="molecule type" value="Genomic_DNA"/>
</dbReference>
<comment type="caution">
    <text evidence="2">The sequence shown here is derived from an EMBL/GenBank/DDBJ whole genome shotgun (WGS) entry which is preliminary data.</text>
</comment>
<accession>A0A1V9Z915</accession>
<organism evidence="2 3">
    <name type="scientific">Achlya hypogyna</name>
    <name type="common">Oomycete</name>
    <name type="synonym">Protoachlya hypogyna</name>
    <dbReference type="NCBI Taxonomy" id="1202772"/>
    <lineage>
        <taxon>Eukaryota</taxon>
        <taxon>Sar</taxon>
        <taxon>Stramenopiles</taxon>
        <taxon>Oomycota</taxon>
        <taxon>Saprolegniomycetes</taxon>
        <taxon>Saprolegniales</taxon>
        <taxon>Achlyaceae</taxon>
        <taxon>Achlya</taxon>
    </lineage>
</organism>
<protein>
    <submittedName>
        <fullName evidence="2">Uncharacterized protein</fullName>
    </submittedName>
</protein>
<evidence type="ECO:0000313" key="3">
    <source>
        <dbReference type="Proteomes" id="UP000243579"/>
    </source>
</evidence>
<gene>
    <name evidence="2" type="ORF">ACHHYP_01470</name>
</gene>
<reference evidence="2 3" key="1">
    <citation type="journal article" date="2014" name="Genome Biol. Evol.">
        <title>The secreted proteins of Achlya hypogyna and Thraustotheca clavata identify the ancestral oomycete secretome and reveal gene acquisitions by horizontal gene transfer.</title>
        <authorList>
            <person name="Misner I."/>
            <person name="Blouin N."/>
            <person name="Leonard G."/>
            <person name="Richards T.A."/>
            <person name="Lane C.E."/>
        </authorList>
    </citation>
    <scope>NUCLEOTIDE SEQUENCE [LARGE SCALE GENOMIC DNA]</scope>
    <source>
        <strain evidence="2 3">ATCC 48635</strain>
    </source>
</reference>
<name>A0A1V9Z915_ACHHY</name>
<sequence>MTADDGIPRRGKCLYKTGKCENERALKTNGQPHNLCDMHRLRQNQNQRKLDGKNRHQRNQQSTAMFASSPEPPTYAYAPYPPSPLYAKPDIPDDITVRTPSYLKGEAREAFRSRVLQKLVNIISEEVLTTPAYPEFPPIKPAYSYGPPPSYYDRAFEYAPPPLEPRPYSSSIFQQSSARLPPMVSLPPLTQCIAKDKTNVPSPTFRG</sequence>
<dbReference type="AlphaFoldDB" id="A0A1V9Z915"/>